<dbReference type="AlphaFoldDB" id="A0A1Y1JIS1"/>
<dbReference type="Proteomes" id="UP000195521">
    <property type="component" value="Unassembled WGS sequence"/>
</dbReference>
<dbReference type="Pfam" id="PF04658">
    <property type="entry name" value="TAFII55_N"/>
    <property type="match status" value="1"/>
</dbReference>
<gene>
    <name evidence="7" type="ORF">PGO_072680</name>
</gene>
<dbReference type="EMBL" id="BDQF01000008">
    <property type="protein sequence ID" value="GAW80353.1"/>
    <property type="molecule type" value="Genomic_DNA"/>
</dbReference>
<dbReference type="RefSeq" id="XP_028542942.1">
    <property type="nucleotide sequence ID" value="XM_028687141.1"/>
</dbReference>
<dbReference type="PANTHER" id="PTHR12228:SF0">
    <property type="entry name" value="TATA-BOX BINDING PROTEIN ASSOCIATED FACTOR 7"/>
    <property type="match status" value="1"/>
</dbReference>
<dbReference type="CDD" id="cd08047">
    <property type="entry name" value="TAF7"/>
    <property type="match status" value="1"/>
</dbReference>
<dbReference type="GeneID" id="39747066"/>
<dbReference type="InterPro" id="IPR006751">
    <property type="entry name" value="TAFII55_prot_cons_reg"/>
</dbReference>
<dbReference type="SMART" id="SM01370">
    <property type="entry name" value="TAFII55_N"/>
    <property type="match status" value="1"/>
</dbReference>
<keyword evidence="3" id="KW-0805">Transcription regulation</keyword>
<comment type="similarity">
    <text evidence="2">Belongs to the TAF7 family.</text>
</comment>
<keyword evidence="5" id="KW-0539">Nucleus</keyword>
<evidence type="ECO:0000256" key="2">
    <source>
        <dbReference type="ARBA" id="ARBA00009368"/>
    </source>
</evidence>
<dbReference type="GO" id="GO:0005669">
    <property type="term" value="C:transcription factor TFIID complex"/>
    <property type="evidence" value="ECO:0007669"/>
    <property type="project" value="InterPro"/>
</dbReference>
<evidence type="ECO:0000259" key="6">
    <source>
        <dbReference type="SMART" id="SM01370"/>
    </source>
</evidence>
<evidence type="ECO:0000256" key="4">
    <source>
        <dbReference type="ARBA" id="ARBA00023163"/>
    </source>
</evidence>
<evidence type="ECO:0000256" key="5">
    <source>
        <dbReference type="ARBA" id="ARBA00023242"/>
    </source>
</evidence>
<sequence>METKREKKSTIKISLNISGNKKEGDNFGECETSENCDLRVKSKSKEASQALGLIEDIRNGTFNYKDLEEIYFMNDTDLEKMINDSRRVEEMQEKSVNYEKDENVENDVYDNLFKLTCRKGEEEGREIMPEEMNYSERSISNDNNQVNRANRNLFVMNNKVGKVCIIRFPPEVSKEIKKNLIKENLELEIEPTNLLNSRLFLIHFKNINKKYYGILLELSTHIEIHKTLDRHNLYKTNDVSQMIYVYDPNEKKKKKKKKCKKMLKNFIKNNFQLNCGISNKVHNFHFQNHAKLFKYHDIYFAENFIYEYLNAKYYDYYDMYVKTYAEMHNHLRIGQDTHKRQNEIVDETTDISEIINSLDNTYIIMKEMEDKTEGGISLETMLNYEIPREDYESDVSDLLIGGRHYLRKRS</sequence>
<organism evidence="7 8">
    <name type="scientific">Plasmodium gonderi</name>
    <dbReference type="NCBI Taxonomy" id="77519"/>
    <lineage>
        <taxon>Eukaryota</taxon>
        <taxon>Sar</taxon>
        <taxon>Alveolata</taxon>
        <taxon>Apicomplexa</taxon>
        <taxon>Aconoidasida</taxon>
        <taxon>Haemosporida</taxon>
        <taxon>Plasmodiidae</taxon>
        <taxon>Plasmodium</taxon>
        <taxon>Plasmodium (Plasmodium)</taxon>
    </lineage>
</organism>
<dbReference type="InterPro" id="IPR037817">
    <property type="entry name" value="TAF7"/>
</dbReference>
<name>A0A1Y1JIS1_PLAGO</name>
<keyword evidence="7" id="KW-0396">Initiation factor</keyword>
<keyword evidence="4" id="KW-0804">Transcription</keyword>
<comment type="caution">
    <text evidence="7">The sequence shown here is derived from an EMBL/GenBank/DDBJ whole genome shotgun (WGS) entry which is preliminary data.</text>
</comment>
<dbReference type="PANTHER" id="PTHR12228">
    <property type="entry name" value="TRANSCRIPTION INITIATION FACTOR TFIID 55 KD SUBUNIT-RELATED"/>
    <property type="match status" value="1"/>
</dbReference>
<dbReference type="OMA" id="AKLYKYH"/>
<accession>A0A1Y1JIS1</accession>
<keyword evidence="7" id="KW-0648">Protein biosynthesis</keyword>
<reference evidence="8" key="1">
    <citation type="submission" date="2017-04" db="EMBL/GenBank/DDBJ databases">
        <title>Plasmodium gonderi genome.</title>
        <authorList>
            <person name="Arisue N."/>
            <person name="Honma H."/>
            <person name="Kawai S."/>
            <person name="Tougan T."/>
            <person name="Tanabe K."/>
            <person name="Horii T."/>
        </authorList>
    </citation>
    <scope>NUCLEOTIDE SEQUENCE [LARGE SCALE GENOMIC DNA]</scope>
    <source>
        <strain evidence="8">ATCC 30045</strain>
    </source>
</reference>
<evidence type="ECO:0000256" key="3">
    <source>
        <dbReference type="ARBA" id="ARBA00023015"/>
    </source>
</evidence>
<dbReference type="OrthoDB" id="153872at2759"/>
<evidence type="ECO:0000256" key="1">
    <source>
        <dbReference type="ARBA" id="ARBA00004123"/>
    </source>
</evidence>
<keyword evidence="8" id="KW-1185">Reference proteome</keyword>
<proteinExistence type="inferred from homology"/>
<dbReference type="GO" id="GO:0051123">
    <property type="term" value="P:RNA polymerase II preinitiation complex assembly"/>
    <property type="evidence" value="ECO:0007669"/>
    <property type="project" value="TreeGrafter"/>
</dbReference>
<evidence type="ECO:0000313" key="7">
    <source>
        <dbReference type="EMBL" id="GAW80353.1"/>
    </source>
</evidence>
<dbReference type="GO" id="GO:0003743">
    <property type="term" value="F:translation initiation factor activity"/>
    <property type="evidence" value="ECO:0007669"/>
    <property type="project" value="UniProtKB-KW"/>
</dbReference>
<protein>
    <submittedName>
        <fullName evidence="7">Transcription initiation factor TFIID subunit 7</fullName>
    </submittedName>
</protein>
<dbReference type="GO" id="GO:0016251">
    <property type="term" value="F:RNA polymerase II general transcription initiation factor activity"/>
    <property type="evidence" value="ECO:0007669"/>
    <property type="project" value="TreeGrafter"/>
</dbReference>
<feature type="domain" description="TAFII55 protein conserved region" evidence="6">
    <location>
        <begin position="160"/>
        <end position="317"/>
    </location>
</feature>
<evidence type="ECO:0000313" key="8">
    <source>
        <dbReference type="Proteomes" id="UP000195521"/>
    </source>
</evidence>
<comment type="subcellular location">
    <subcellularLocation>
        <location evidence="1">Nucleus</location>
    </subcellularLocation>
</comment>